<dbReference type="RefSeq" id="WP_231481117.1">
    <property type="nucleotide sequence ID" value="NZ_BAAAZO010000009.1"/>
</dbReference>
<dbReference type="Gene3D" id="3.50.50.60">
    <property type="entry name" value="FAD/NAD(P)-binding domain"/>
    <property type="match status" value="1"/>
</dbReference>
<dbReference type="SUPFAM" id="SSF51905">
    <property type="entry name" value="FAD/NAD(P)-binding domain"/>
    <property type="match status" value="1"/>
</dbReference>
<dbReference type="InterPro" id="IPR036188">
    <property type="entry name" value="FAD/NAD-bd_sf"/>
</dbReference>
<keyword evidence="3" id="KW-0274">FAD</keyword>
<dbReference type="PANTHER" id="PTHR10961:SF7">
    <property type="entry name" value="FAD DEPENDENT OXIDOREDUCTASE DOMAIN-CONTAINING PROTEIN"/>
    <property type="match status" value="1"/>
</dbReference>
<evidence type="ECO:0000259" key="5">
    <source>
        <dbReference type="Pfam" id="PF01266"/>
    </source>
</evidence>
<accession>A0ABP6ZZF6</accession>
<dbReference type="EMBL" id="BAAAZO010000009">
    <property type="protein sequence ID" value="GAA3622400.1"/>
    <property type="molecule type" value="Genomic_DNA"/>
</dbReference>
<dbReference type="Pfam" id="PF01266">
    <property type="entry name" value="DAO"/>
    <property type="match status" value="1"/>
</dbReference>
<feature type="domain" description="FAD dependent oxidoreductase" evidence="5">
    <location>
        <begin position="5"/>
        <end position="343"/>
    </location>
</feature>
<evidence type="ECO:0000313" key="6">
    <source>
        <dbReference type="EMBL" id="GAA3622400.1"/>
    </source>
</evidence>
<evidence type="ECO:0000256" key="1">
    <source>
        <dbReference type="ARBA" id="ARBA00001974"/>
    </source>
</evidence>
<keyword evidence="7" id="KW-1185">Reference proteome</keyword>
<dbReference type="PANTHER" id="PTHR10961">
    <property type="entry name" value="PEROXISOMAL SARCOSINE OXIDASE"/>
    <property type="match status" value="1"/>
</dbReference>
<comment type="caution">
    <text evidence="6">The sequence shown here is derived from an EMBL/GenBank/DDBJ whole genome shotgun (WGS) entry which is preliminary data.</text>
</comment>
<evidence type="ECO:0000256" key="3">
    <source>
        <dbReference type="ARBA" id="ARBA00022827"/>
    </source>
</evidence>
<proteinExistence type="predicted"/>
<dbReference type="InterPro" id="IPR006076">
    <property type="entry name" value="FAD-dep_OxRdtase"/>
</dbReference>
<name>A0ABP6ZZF6_9ACTN</name>
<keyword evidence="4" id="KW-0560">Oxidoreductase</keyword>
<reference evidence="7" key="1">
    <citation type="journal article" date="2019" name="Int. J. Syst. Evol. Microbiol.">
        <title>The Global Catalogue of Microorganisms (GCM) 10K type strain sequencing project: providing services to taxonomists for standard genome sequencing and annotation.</title>
        <authorList>
            <consortium name="The Broad Institute Genomics Platform"/>
            <consortium name="The Broad Institute Genome Sequencing Center for Infectious Disease"/>
            <person name="Wu L."/>
            <person name="Ma J."/>
        </authorList>
    </citation>
    <scope>NUCLEOTIDE SEQUENCE [LARGE SCALE GENOMIC DNA]</scope>
    <source>
        <strain evidence="7">JCM 16902</strain>
    </source>
</reference>
<dbReference type="InterPro" id="IPR045170">
    <property type="entry name" value="MTOX"/>
</dbReference>
<comment type="cofactor">
    <cofactor evidence="1">
        <name>FAD</name>
        <dbReference type="ChEBI" id="CHEBI:57692"/>
    </cofactor>
</comment>
<evidence type="ECO:0000313" key="7">
    <source>
        <dbReference type="Proteomes" id="UP001501074"/>
    </source>
</evidence>
<dbReference type="Gene3D" id="3.30.9.10">
    <property type="entry name" value="D-Amino Acid Oxidase, subunit A, domain 2"/>
    <property type="match status" value="1"/>
</dbReference>
<sequence length="368" mass="38766">MVDVDVVVAGLGIHGSATVYELSRQGVDVLGLEQFAPGHSRGSSHGRTRMIRRAYPNPVWNPLVDQAFEGWARWEAASGTTLVHRTGGLYAYDGTTSMQGPDTVVITDRAEMAARMPGFRAPDGYGAVYDPAAGVLEASAALGVARAGARAHGATLSFGESLLSWRQEGDVCVVTTGEREIRCNRLVLTGGSWSGRLVPELAHLFEVWRIVTVTLAAGQEAGMPPQLGCFSVDRPQGLVFGIPDAAGNGFKAGIDLGPVWDPDRPPAPATPPEIAELVGLMTSYVPGVRPEVIEAASCLYTMTADKRFVIGALPWAPAVTVAAACSGHGFKFGPAIGAALADLVLGRARPDLEFIGVQRRLPSSQEPT</sequence>
<dbReference type="SUPFAM" id="SSF54373">
    <property type="entry name" value="FAD-linked reductases, C-terminal domain"/>
    <property type="match status" value="1"/>
</dbReference>
<protein>
    <submittedName>
        <fullName evidence="6">N-methyl-L-tryptophan oxidase</fullName>
    </submittedName>
</protein>
<evidence type="ECO:0000256" key="2">
    <source>
        <dbReference type="ARBA" id="ARBA00022630"/>
    </source>
</evidence>
<keyword evidence="2" id="KW-0285">Flavoprotein</keyword>
<dbReference type="Proteomes" id="UP001501074">
    <property type="component" value="Unassembled WGS sequence"/>
</dbReference>
<gene>
    <name evidence="6" type="primary">solA_3</name>
    <name evidence="6" type="ORF">GCM10022223_44160</name>
</gene>
<organism evidence="6 7">
    <name type="scientific">Kineosporia mesophila</name>
    <dbReference type="NCBI Taxonomy" id="566012"/>
    <lineage>
        <taxon>Bacteria</taxon>
        <taxon>Bacillati</taxon>
        <taxon>Actinomycetota</taxon>
        <taxon>Actinomycetes</taxon>
        <taxon>Kineosporiales</taxon>
        <taxon>Kineosporiaceae</taxon>
        <taxon>Kineosporia</taxon>
    </lineage>
</organism>
<evidence type="ECO:0000256" key="4">
    <source>
        <dbReference type="ARBA" id="ARBA00023002"/>
    </source>
</evidence>